<dbReference type="InterPro" id="IPR041891">
    <property type="entry name" value="Alpha_CA_prokaryot-like"/>
</dbReference>
<sequence>MYLFQFGSFAGLACLTGCALGSPLGIDREWNALDNGHGHECPTFDYQHQDKWPNLKAECGSGHHQSPIDLSNEKWSTLHKPSFTFPRGHITQGRVFNRCFGPEWKPNDQYHAPALHFDGQAYSLLQWHTHTPSSEHAVVGGRTAGEIHFVFGDDSGPKSVFGVPLIHGNYSNFFSSLLGNDGAAWPGVKDPSTQLEIALDFSEFFDDVHTDKYWTYSGSLTTPNCTEGIRWFVSGYKHSISDHEFTRLNEVSIDSVRDLQKIDRQFEDSSFDDVQWVRHEDM</sequence>
<proteinExistence type="predicted"/>
<dbReference type="Proteomes" id="UP000825890">
    <property type="component" value="Unassembled WGS sequence"/>
</dbReference>
<name>A0A9P3CLA4_9PEZI</name>
<keyword evidence="4" id="KW-1185">Reference proteome</keyword>
<dbReference type="OrthoDB" id="429145at2759"/>
<dbReference type="PANTHER" id="PTHR18952:SF274">
    <property type="entry name" value="ALPHA-CARBONIC ANHYDRASE DOMAIN-CONTAINING PROTEIN"/>
    <property type="match status" value="1"/>
</dbReference>
<evidence type="ECO:0000313" key="4">
    <source>
        <dbReference type="Proteomes" id="UP000825890"/>
    </source>
</evidence>
<keyword evidence="1" id="KW-0732">Signal</keyword>
<dbReference type="GeneID" id="68293658"/>
<protein>
    <recommendedName>
        <fullName evidence="2">Alpha-carbonic anhydrase domain-containing protein</fullName>
    </recommendedName>
</protein>
<dbReference type="Pfam" id="PF00194">
    <property type="entry name" value="Carb_anhydrase"/>
    <property type="match status" value="2"/>
</dbReference>
<feature type="signal peptide" evidence="1">
    <location>
        <begin position="1"/>
        <end position="21"/>
    </location>
</feature>
<accession>A0A9P3CLA4</accession>
<evidence type="ECO:0000259" key="2">
    <source>
        <dbReference type="PROSITE" id="PS51144"/>
    </source>
</evidence>
<feature type="chain" id="PRO_5040460719" description="Alpha-carbonic anhydrase domain-containing protein" evidence="1">
    <location>
        <begin position="22"/>
        <end position="282"/>
    </location>
</feature>
<dbReference type="InterPro" id="IPR001148">
    <property type="entry name" value="CA_dom"/>
</dbReference>
<dbReference type="PANTHER" id="PTHR18952">
    <property type="entry name" value="CARBONIC ANHYDRASE"/>
    <property type="match status" value="1"/>
</dbReference>
<dbReference type="SMART" id="SM01057">
    <property type="entry name" value="Carb_anhydrase"/>
    <property type="match status" value="1"/>
</dbReference>
<dbReference type="SUPFAM" id="SSF51069">
    <property type="entry name" value="Carbonic anhydrase"/>
    <property type="match status" value="1"/>
</dbReference>
<dbReference type="InterPro" id="IPR023561">
    <property type="entry name" value="Carbonic_anhydrase_a-class"/>
</dbReference>
<gene>
    <name evidence="3" type="ORF">CKM354_000808300</name>
</gene>
<dbReference type="RefSeq" id="XP_044659386.1">
    <property type="nucleotide sequence ID" value="XM_044803451.1"/>
</dbReference>
<dbReference type="CDD" id="cd03124">
    <property type="entry name" value="alpha_CA_prokaryotic_like"/>
    <property type="match status" value="1"/>
</dbReference>
<dbReference type="AlphaFoldDB" id="A0A9P3CLA4"/>
<evidence type="ECO:0000313" key="3">
    <source>
        <dbReference type="EMBL" id="GIZ44899.1"/>
    </source>
</evidence>
<dbReference type="PROSITE" id="PS51144">
    <property type="entry name" value="ALPHA_CA_2"/>
    <property type="match status" value="1"/>
</dbReference>
<dbReference type="GO" id="GO:0008270">
    <property type="term" value="F:zinc ion binding"/>
    <property type="evidence" value="ECO:0007669"/>
    <property type="project" value="InterPro"/>
</dbReference>
<feature type="domain" description="Alpha-carbonic anhydrase" evidence="2">
    <location>
        <begin position="42"/>
        <end position="282"/>
    </location>
</feature>
<dbReference type="EMBL" id="BOLY01000005">
    <property type="protein sequence ID" value="GIZ44899.1"/>
    <property type="molecule type" value="Genomic_DNA"/>
</dbReference>
<dbReference type="InterPro" id="IPR036398">
    <property type="entry name" value="CA_dom_sf"/>
</dbReference>
<dbReference type="Gene3D" id="3.10.200.10">
    <property type="entry name" value="Alpha carbonic anhydrase"/>
    <property type="match status" value="1"/>
</dbReference>
<dbReference type="GO" id="GO:0004089">
    <property type="term" value="F:carbonate dehydratase activity"/>
    <property type="evidence" value="ECO:0007669"/>
    <property type="project" value="InterPro"/>
</dbReference>
<reference evidence="3 4" key="1">
    <citation type="submission" date="2021-01" db="EMBL/GenBank/DDBJ databases">
        <title>Cercospora kikuchii MAFF 305040 whole genome shotgun sequence.</title>
        <authorList>
            <person name="Kashiwa T."/>
            <person name="Suzuki T."/>
        </authorList>
    </citation>
    <scope>NUCLEOTIDE SEQUENCE [LARGE SCALE GENOMIC DNA]</scope>
    <source>
        <strain evidence="3 4">MAFF 305040</strain>
    </source>
</reference>
<organism evidence="3 4">
    <name type="scientific">Cercospora kikuchii</name>
    <dbReference type="NCBI Taxonomy" id="84275"/>
    <lineage>
        <taxon>Eukaryota</taxon>
        <taxon>Fungi</taxon>
        <taxon>Dikarya</taxon>
        <taxon>Ascomycota</taxon>
        <taxon>Pezizomycotina</taxon>
        <taxon>Dothideomycetes</taxon>
        <taxon>Dothideomycetidae</taxon>
        <taxon>Mycosphaerellales</taxon>
        <taxon>Mycosphaerellaceae</taxon>
        <taxon>Cercospora</taxon>
    </lineage>
</organism>
<evidence type="ECO:0000256" key="1">
    <source>
        <dbReference type="SAM" id="SignalP"/>
    </source>
</evidence>
<comment type="caution">
    <text evidence="3">The sequence shown here is derived from an EMBL/GenBank/DDBJ whole genome shotgun (WGS) entry which is preliminary data.</text>
</comment>